<accession>A0ABR9D0J2</accession>
<name>A0ABR9D0J2_9GAMM</name>
<organism evidence="1 2">
    <name type="scientific">Methylomonas albis</name>
    <dbReference type="NCBI Taxonomy" id="1854563"/>
    <lineage>
        <taxon>Bacteria</taxon>
        <taxon>Pseudomonadati</taxon>
        <taxon>Pseudomonadota</taxon>
        <taxon>Gammaproteobacteria</taxon>
        <taxon>Methylococcales</taxon>
        <taxon>Methylococcaceae</taxon>
        <taxon>Methylomonas</taxon>
    </lineage>
</organism>
<dbReference type="EMBL" id="JACXSS010000001">
    <property type="protein sequence ID" value="MBD9356644.1"/>
    <property type="molecule type" value="Genomic_DNA"/>
</dbReference>
<evidence type="ECO:0000313" key="1">
    <source>
        <dbReference type="EMBL" id="MBD9356644.1"/>
    </source>
</evidence>
<reference evidence="1 2" key="1">
    <citation type="submission" date="2020-09" db="EMBL/GenBank/DDBJ databases">
        <title>Methylomonas albis sp. nov. and Methylomonas fluvii sp. nov.: Two cold-adapted methanotrophs from the River Elbe and an amended description of Methylovulum psychrotolerans strain Eb1.</title>
        <authorList>
            <person name="Bussmann I.K."/>
            <person name="Klings K.-W."/>
            <person name="Warnstedt J."/>
            <person name="Hoppert M."/>
            <person name="Saborowski A."/>
            <person name="Horn F."/>
            <person name="Liebner S."/>
        </authorList>
    </citation>
    <scope>NUCLEOTIDE SEQUENCE [LARGE SCALE GENOMIC DNA]</scope>
    <source>
        <strain evidence="1 2">EbA</strain>
    </source>
</reference>
<comment type="caution">
    <text evidence="1">The sequence shown here is derived from an EMBL/GenBank/DDBJ whole genome shotgun (WGS) entry which is preliminary data.</text>
</comment>
<evidence type="ECO:0000313" key="2">
    <source>
        <dbReference type="Proteomes" id="UP000652176"/>
    </source>
</evidence>
<dbReference type="Proteomes" id="UP000652176">
    <property type="component" value="Unassembled WGS sequence"/>
</dbReference>
<gene>
    <name evidence="1" type="ORF">IE877_12240</name>
</gene>
<protein>
    <submittedName>
        <fullName evidence="1">Uncharacterized protein</fullName>
    </submittedName>
</protein>
<sequence>MSELMLMVERQELQGYLNNVTTRLSEEAWLGEALSALVANFPPAQQACAAGERDTLKNLFMPAFRGSTLTVGYNSSTQSA</sequence>
<proteinExistence type="predicted"/>
<dbReference type="RefSeq" id="WP_192374977.1">
    <property type="nucleotide sequence ID" value="NZ_CAJHIV010000001.1"/>
</dbReference>
<keyword evidence="2" id="KW-1185">Reference proteome</keyword>